<sequence length="119" mass="13766">MWVEMIRATLKRLGFEVLFEGAKKVELVFTDGRLRDTGGLAFLGRNILVQTYAHDSSDFGTRLKRIVDAVISYDETPPYRRLHRAPPESARRYVQSMEYSTSWISRIIRCIQANHHSGH</sequence>
<reference evidence="1 2" key="2">
    <citation type="journal article" date="2019" name="G3 (Bethesda)">
        <title>Hybrid Assembly of the Genome of the Entomopathogenic Nematode Steinernema carpocapsae Identifies the X-Chromosome.</title>
        <authorList>
            <person name="Serra L."/>
            <person name="Macchietto M."/>
            <person name="Macias-Munoz A."/>
            <person name="McGill C.J."/>
            <person name="Rodriguez I.M."/>
            <person name="Rodriguez B."/>
            <person name="Murad R."/>
            <person name="Mortazavi A."/>
        </authorList>
    </citation>
    <scope>NUCLEOTIDE SEQUENCE [LARGE SCALE GENOMIC DNA]</scope>
    <source>
        <strain evidence="1 2">ALL</strain>
    </source>
</reference>
<name>A0A4U8UU02_STECR</name>
<keyword evidence="2" id="KW-1185">Reference proteome</keyword>
<dbReference type="OrthoDB" id="195089at2759"/>
<evidence type="ECO:0000313" key="2">
    <source>
        <dbReference type="Proteomes" id="UP000298663"/>
    </source>
</evidence>
<evidence type="ECO:0000313" key="1">
    <source>
        <dbReference type="EMBL" id="TMS36374.1"/>
    </source>
</evidence>
<dbReference type="EMBL" id="AZBU02000001">
    <property type="protein sequence ID" value="TMS36374.1"/>
    <property type="molecule type" value="Genomic_DNA"/>
</dbReference>
<gene>
    <name evidence="1" type="ORF">L596_003553</name>
</gene>
<dbReference type="AlphaFoldDB" id="A0A4U8UU02"/>
<comment type="caution">
    <text evidence="1">The sequence shown here is derived from an EMBL/GenBank/DDBJ whole genome shotgun (WGS) entry which is preliminary data.</text>
</comment>
<reference evidence="1 2" key="1">
    <citation type="journal article" date="2015" name="Genome Biol.">
        <title>Comparative genomics of Steinernema reveals deeply conserved gene regulatory networks.</title>
        <authorList>
            <person name="Dillman A.R."/>
            <person name="Macchietto M."/>
            <person name="Porter C.F."/>
            <person name="Rogers A."/>
            <person name="Williams B."/>
            <person name="Antoshechkin I."/>
            <person name="Lee M.M."/>
            <person name="Goodwin Z."/>
            <person name="Lu X."/>
            <person name="Lewis E.E."/>
            <person name="Goodrich-Blair H."/>
            <person name="Stock S.P."/>
            <person name="Adams B.J."/>
            <person name="Sternberg P.W."/>
            <person name="Mortazavi A."/>
        </authorList>
    </citation>
    <scope>NUCLEOTIDE SEQUENCE [LARGE SCALE GENOMIC DNA]</scope>
    <source>
        <strain evidence="1 2">ALL</strain>
    </source>
</reference>
<organism evidence="1 2">
    <name type="scientific">Steinernema carpocapsae</name>
    <name type="common">Entomopathogenic nematode</name>
    <dbReference type="NCBI Taxonomy" id="34508"/>
    <lineage>
        <taxon>Eukaryota</taxon>
        <taxon>Metazoa</taxon>
        <taxon>Ecdysozoa</taxon>
        <taxon>Nematoda</taxon>
        <taxon>Chromadorea</taxon>
        <taxon>Rhabditida</taxon>
        <taxon>Tylenchina</taxon>
        <taxon>Panagrolaimomorpha</taxon>
        <taxon>Strongyloidoidea</taxon>
        <taxon>Steinernematidae</taxon>
        <taxon>Steinernema</taxon>
    </lineage>
</organism>
<proteinExistence type="predicted"/>
<dbReference type="Proteomes" id="UP000298663">
    <property type="component" value="Unassembled WGS sequence"/>
</dbReference>
<protein>
    <submittedName>
        <fullName evidence="1">Uncharacterized protein</fullName>
    </submittedName>
</protein>
<accession>A0A4U8UU02</accession>